<dbReference type="PANTHER" id="PTHR40394">
    <property type="entry name" value="LIPOPROTEIN-RELATED"/>
    <property type="match status" value="1"/>
</dbReference>
<sequence length="231" mass="24896">MKIAKTLGLLGIAVAGISLVACKAGGDNQGLEYAPQMYHSVAYEPLTQIKDETRGEWLSTREDGKGEFFNSNIYNPHGMNMREPVEGTVPRNKEGYLPYRYKAFEIDIASANVKNPIKLDDEVLVEGQRLFGLYCTPCHGQGGEGDGPVGNIIGGVANLKGGAYVGLSEGHIFHVITKGKGRMGAHGSQITPENRWKIVHYVKQKLQGGQNADNAVVAEAGQESLVETPAN</sequence>
<dbReference type="AlphaFoldDB" id="A0A841MW64"/>
<feature type="chain" id="PRO_5032991731" evidence="5">
    <location>
        <begin position="24"/>
        <end position="231"/>
    </location>
</feature>
<dbReference type="RefSeq" id="WP_184498288.1">
    <property type="nucleotide sequence ID" value="NZ_JACIJO010000005.1"/>
</dbReference>
<evidence type="ECO:0000256" key="1">
    <source>
        <dbReference type="ARBA" id="ARBA00022617"/>
    </source>
</evidence>
<dbReference type="PROSITE" id="PS51257">
    <property type="entry name" value="PROKAR_LIPOPROTEIN"/>
    <property type="match status" value="1"/>
</dbReference>
<reference evidence="7 8" key="1">
    <citation type="submission" date="2020-08" db="EMBL/GenBank/DDBJ databases">
        <title>Genomic Encyclopedia of Type Strains, Phase IV (KMG-IV): sequencing the most valuable type-strain genomes for metagenomic binning, comparative biology and taxonomic classification.</title>
        <authorList>
            <person name="Goeker M."/>
        </authorList>
    </citation>
    <scope>NUCLEOTIDE SEQUENCE [LARGE SCALE GENOMIC DNA]</scope>
    <source>
        <strain evidence="7 8">DSM 102044</strain>
    </source>
</reference>
<evidence type="ECO:0000313" key="8">
    <source>
        <dbReference type="Proteomes" id="UP000588604"/>
    </source>
</evidence>
<dbReference type="InterPro" id="IPR009056">
    <property type="entry name" value="Cyt_c-like_dom"/>
</dbReference>
<evidence type="ECO:0000256" key="2">
    <source>
        <dbReference type="ARBA" id="ARBA00022723"/>
    </source>
</evidence>
<organism evidence="7 8">
    <name type="scientific">Algoriphagus iocasae</name>
    <dbReference type="NCBI Taxonomy" id="1836499"/>
    <lineage>
        <taxon>Bacteria</taxon>
        <taxon>Pseudomonadati</taxon>
        <taxon>Bacteroidota</taxon>
        <taxon>Cytophagia</taxon>
        <taxon>Cytophagales</taxon>
        <taxon>Cyclobacteriaceae</taxon>
        <taxon>Algoriphagus</taxon>
    </lineage>
</organism>
<dbReference type="Proteomes" id="UP000588604">
    <property type="component" value="Unassembled WGS sequence"/>
</dbReference>
<keyword evidence="5" id="KW-0732">Signal</keyword>
<dbReference type="InterPro" id="IPR036909">
    <property type="entry name" value="Cyt_c-like_dom_sf"/>
</dbReference>
<dbReference type="EMBL" id="JACIJO010000005">
    <property type="protein sequence ID" value="MBB6328824.1"/>
    <property type="molecule type" value="Genomic_DNA"/>
</dbReference>
<dbReference type="GO" id="GO:0046872">
    <property type="term" value="F:metal ion binding"/>
    <property type="evidence" value="ECO:0007669"/>
    <property type="project" value="UniProtKB-KW"/>
</dbReference>
<dbReference type="GO" id="GO:0020037">
    <property type="term" value="F:heme binding"/>
    <property type="evidence" value="ECO:0007669"/>
    <property type="project" value="InterPro"/>
</dbReference>
<keyword evidence="2 4" id="KW-0479">Metal-binding</keyword>
<name>A0A841MW64_9BACT</name>
<feature type="signal peptide" evidence="5">
    <location>
        <begin position="1"/>
        <end position="23"/>
    </location>
</feature>
<dbReference type="SUPFAM" id="SSF46626">
    <property type="entry name" value="Cytochrome c"/>
    <property type="match status" value="1"/>
</dbReference>
<accession>A0A841MW64</accession>
<proteinExistence type="predicted"/>
<feature type="domain" description="Cytochrome c" evidence="6">
    <location>
        <begin position="122"/>
        <end position="206"/>
    </location>
</feature>
<keyword evidence="1 4" id="KW-0349">Heme</keyword>
<keyword evidence="8" id="KW-1185">Reference proteome</keyword>
<dbReference type="PANTHER" id="PTHR40394:SF2">
    <property type="entry name" value="QUINOL:CYTOCHROME C OXIDOREDUCTASE MEMBRANE PROTEIN"/>
    <property type="match status" value="1"/>
</dbReference>
<protein>
    <submittedName>
        <fullName evidence="7">Mono/diheme cytochrome c family protein</fullName>
    </submittedName>
</protein>
<dbReference type="PROSITE" id="PS51007">
    <property type="entry name" value="CYTC"/>
    <property type="match status" value="1"/>
</dbReference>
<keyword evidence="3 4" id="KW-0408">Iron</keyword>
<evidence type="ECO:0000256" key="5">
    <source>
        <dbReference type="SAM" id="SignalP"/>
    </source>
</evidence>
<evidence type="ECO:0000256" key="3">
    <source>
        <dbReference type="ARBA" id="ARBA00023004"/>
    </source>
</evidence>
<comment type="caution">
    <text evidence="7">The sequence shown here is derived from an EMBL/GenBank/DDBJ whole genome shotgun (WGS) entry which is preliminary data.</text>
</comment>
<evidence type="ECO:0000259" key="6">
    <source>
        <dbReference type="PROSITE" id="PS51007"/>
    </source>
</evidence>
<dbReference type="GO" id="GO:0009055">
    <property type="term" value="F:electron transfer activity"/>
    <property type="evidence" value="ECO:0007669"/>
    <property type="project" value="InterPro"/>
</dbReference>
<evidence type="ECO:0000256" key="4">
    <source>
        <dbReference type="PROSITE-ProRule" id="PRU00433"/>
    </source>
</evidence>
<evidence type="ECO:0000313" key="7">
    <source>
        <dbReference type="EMBL" id="MBB6328824.1"/>
    </source>
</evidence>
<gene>
    <name evidence="7" type="ORF">FHS59_004483</name>
</gene>
<dbReference type="Pfam" id="PF13442">
    <property type="entry name" value="Cytochrome_CBB3"/>
    <property type="match status" value="1"/>
</dbReference>
<dbReference type="Gene3D" id="1.10.760.10">
    <property type="entry name" value="Cytochrome c-like domain"/>
    <property type="match status" value="1"/>
</dbReference>